<dbReference type="Gene3D" id="3.40.50.1820">
    <property type="entry name" value="alpha/beta hydrolase"/>
    <property type="match status" value="1"/>
</dbReference>
<protein>
    <submittedName>
        <fullName evidence="2">Pimeloyl-ACP methyl ester carboxylesterase</fullName>
    </submittedName>
</protein>
<dbReference type="AlphaFoldDB" id="A0A1W1ZXR5"/>
<dbReference type="InterPro" id="IPR050266">
    <property type="entry name" value="AB_hydrolase_sf"/>
</dbReference>
<evidence type="ECO:0000313" key="2">
    <source>
        <dbReference type="EMBL" id="SMC53002.1"/>
    </source>
</evidence>
<dbReference type="InterPro" id="IPR029058">
    <property type="entry name" value="AB_hydrolase_fold"/>
</dbReference>
<dbReference type="InterPro" id="IPR000073">
    <property type="entry name" value="AB_hydrolase_1"/>
</dbReference>
<dbReference type="PANTHER" id="PTHR43798">
    <property type="entry name" value="MONOACYLGLYCEROL LIPASE"/>
    <property type="match status" value="1"/>
</dbReference>
<organism evidence="2 3">
    <name type="scientific">Janibacter indicus</name>
    <dbReference type="NCBI Taxonomy" id="857417"/>
    <lineage>
        <taxon>Bacteria</taxon>
        <taxon>Bacillati</taxon>
        <taxon>Actinomycetota</taxon>
        <taxon>Actinomycetes</taxon>
        <taxon>Micrococcales</taxon>
        <taxon>Intrasporangiaceae</taxon>
        <taxon>Janibacter</taxon>
    </lineage>
</organism>
<dbReference type="PANTHER" id="PTHR43798:SF6">
    <property type="entry name" value="HYDROLASE, PUTATIVE (AFU_ORTHOLOGUE AFUA_4G13070)-RELATED"/>
    <property type="match status" value="1"/>
</dbReference>
<evidence type="ECO:0000313" key="3">
    <source>
        <dbReference type="Proteomes" id="UP000192634"/>
    </source>
</evidence>
<feature type="domain" description="AB hydrolase-1" evidence="1">
    <location>
        <begin position="14"/>
        <end position="247"/>
    </location>
</feature>
<dbReference type="OrthoDB" id="2987348at2"/>
<dbReference type="Pfam" id="PF00561">
    <property type="entry name" value="Abhydrolase_1"/>
    <property type="match status" value="1"/>
</dbReference>
<gene>
    <name evidence="2" type="ORF">SAMN06296429_104293</name>
</gene>
<dbReference type="Proteomes" id="UP000192634">
    <property type="component" value="Unassembled WGS sequence"/>
</dbReference>
<reference evidence="2 3" key="1">
    <citation type="submission" date="2017-04" db="EMBL/GenBank/DDBJ databases">
        <authorList>
            <person name="Afonso C.L."/>
            <person name="Miller P.J."/>
            <person name="Scott M.A."/>
            <person name="Spackman E."/>
            <person name="Goraichik I."/>
            <person name="Dimitrov K.M."/>
            <person name="Suarez D.L."/>
            <person name="Swayne D.E."/>
        </authorList>
    </citation>
    <scope>NUCLEOTIDE SEQUENCE [LARGE SCALE GENOMIC DNA]</scope>
    <source>
        <strain evidence="2 3">CGMCC 1.12511</strain>
    </source>
</reference>
<dbReference type="PRINTS" id="PR00111">
    <property type="entry name" value="ABHYDROLASE"/>
</dbReference>
<dbReference type="EMBL" id="FWXN01000004">
    <property type="protein sequence ID" value="SMC53002.1"/>
    <property type="molecule type" value="Genomic_DNA"/>
</dbReference>
<sequence>MTHPHVVRHGASVPLIAVHGNGVDHRLLLALDDSLAEGGAWERTYLDLPGFGSTPALTGEGGLPHLAQWLTETTSALVGSAPFALVANSLGGLLARHLVAQFGDQVLGLALIAPVVDPDASRRTRPERTVVDRDEELLAELTDADRDEFTGMAVRQTRDSWAAFERWALPGVRAADPAAMQRLAADYALGTVPEERGPTFRGPTLVVAGRQDHVVGYEDQLRLLPHYPRASALVVDAAGHNVHLEQPAIVGAAVADWARRTHPDTQAP</sequence>
<accession>A0A1W1ZXR5</accession>
<dbReference type="SUPFAM" id="SSF53474">
    <property type="entry name" value="alpha/beta-Hydrolases"/>
    <property type="match status" value="1"/>
</dbReference>
<dbReference type="RefSeq" id="WP_084450385.1">
    <property type="nucleotide sequence ID" value="NZ_FWXN01000004.1"/>
</dbReference>
<proteinExistence type="predicted"/>
<dbReference type="GO" id="GO:0003824">
    <property type="term" value="F:catalytic activity"/>
    <property type="evidence" value="ECO:0007669"/>
    <property type="project" value="UniProtKB-ARBA"/>
</dbReference>
<evidence type="ECO:0000259" key="1">
    <source>
        <dbReference type="Pfam" id="PF00561"/>
    </source>
</evidence>
<name>A0A1W1ZXR5_9MICO</name>